<evidence type="ECO:0000256" key="11">
    <source>
        <dbReference type="PROSITE-ProRule" id="PRU01360"/>
    </source>
</evidence>
<proteinExistence type="inferred from homology"/>
<keyword evidence="10 11" id="KW-0998">Cell outer membrane</keyword>
<feature type="chain" id="PRO_5032412247" evidence="13">
    <location>
        <begin position="27"/>
        <end position="827"/>
    </location>
</feature>
<accession>A0A7T4QYU4</accession>
<evidence type="ECO:0000256" key="7">
    <source>
        <dbReference type="ARBA" id="ARBA00023065"/>
    </source>
</evidence>
<keyword evidence="9 11" id="KW-0472">Membrane</keyword>
<evidence type="ECO:0000256" key="3">
    <source>
        <dbReference type="ARBA" id="ARBA00022452"/>
    </source>
</evidence>
<evidence type="ECO:0000256" key="8">
    <source>
        <dbReference type="ARBA" id="ARBA00023077"/>
    </source>
</evidence>
<dbReference type="InterPro" id="IPR012910">
    <property type="entry name" value="Plug_dom"/>
</dbReference>
<evidence type="ECO:0000259" key="15">
    <source>
        <dbReference type="Pfam" id="PF07715"/>
    </source>
</evidence>
<evidence type="ECO:0000256" key="2">
    <source>
        <dbReference type="ARBA" id="ARBA00022448"/>
    </source>
</evidence>
<dbReference type="Pfam" id="PF00593">
    <property type="entry name" value="TonB_dep_Rec_b-barrel"/>
    <property type="match status" value="1"/>
</dbReference>
<dbReference type="Proteomes" id="UP000596063">
    <property type="component" value="Chromosome"/>
</dbReference>
<dbReference type="PROSITE" id="PS52016">
    <property type="entry name" value="TONB_DEPENDENT_REC_3"/>
    <property type="match status" value="1"/>
</dbReference>
<keyword evidence="7" id="KW-0406">Ion transport</keyword>
<evidence type="ECO:0000256" key="4">
    <source>
        <dbReference type="ARBA" id="ARBA00022496"/>
    </source>
</evidence>
<feature type="signal peptide" evidence="13">
    <location>
        <begin position="1"/>
        <end position="26"/>
    </location>
</feature>
<organism evidence="16 17">
    <name type="scientific">Spongiibacter nanhainus</name>
    <dbReference type="NCBI Taxonomy" id="2794344"/>
    <lineage>
        <taxon>Bacteria</taxon>
        <taxon>Pseudomonadati</taxon>
        <taxon>Pseudomonadota</taxon>
        <taxon>Gammaproteobacteria</taxon>
        <taxon>Cellvibrionales</taxon>
        <taxon>Spongiibacteraceae</taxon>
        <taxon>Spongiibacter</taxon>
    </lineage>
</organism>
<keyword evidence="5 11" id="KW-0812">Transmembrane</keyword>
<keyword evidence="17" id="KW-1185">Reference proteome</keyword>
<protein>
    <submittedName>
        <fullName evidence="16">TonB-dependent receptor</fullName>
    </submittedName>
</protein>
<keyword evidence="6" id="KW-0408">Iron</keyword>
<evidence type="ECO:0000256" key="5">
    <source>
        <dbReference type="ARBA" id="ARBA00022692"/>
    </source>
</evidence>
<name>A0A7T4QYU4_9GAMM</name>
<evidence type="ECO:0000256" key="12">
    <source>
        <dbReference type="RuleBase" id="RU003357"/>
    </source>
</evidence>
<dbReference type="Gene3D" id="2.40.170.20">
    <property type="entry name" value="TonB-dependent receptor, beta-barrel domain"/>
    <property type="match status" value="2"/>
</dbReference>
<dbReference type="SUPFAM" id="SSF56935">
    <property type="entry name" value="Porins"/>
    <property type="match status" value="1"/>
</dbReference>
<dbReference type="Pfam" id="PF07715">
    <property type="entry name" value="Plug"/>
    <property type="match status" value="1"/>
</dbReference>
<evidence type="ECO:0000256" key="9">
    <source>
        <dbReference type="ARBA" id="ARBA00023136"/>
    </source>
</evidence>
<evidence type="ECO:0000259" key="14">
    <source>
        <dbReference type="Pfam" id="PF00593"/>
    </source>
</evidence>
<evidence type="ECO:0000256" key="13">
    <source>
        <dbReference type="SAM" id="SignalP"/>
    </source>
</evidence>
<keyword evidence="16" id="KW-0675">Receptor</keyword>
<dbReference type="InterPro" id="IPR039426">
    <property type="entry name" value="TonB-dep_rcpt-like"/>
</dbReference>
<evidence type="ECO:0000256" key="1">
    <source>
        <dbReference type="ARBA" id="ARBA00004571"/>
    </source>
</evidence>
<dbReference type="PANTHER" id="PTHR32552">
    <property type="entry name" value="FERRICHROME IRON RECEPTOR-RELATED"/>
    <property type="match status" value="1"/>
</dbReference>
<comment type="subcellular location">
    <subcellularLocation>
        <location evidence="1 11">Cell outer membrane</location>
        <topology evidence="1 11">Multi-pass membrane protein</topology>
    </subcellularLocation>
</comment>
<keyword evidence="4" id="KW-0410">Iron transport</keyword>
<reference evidence="16 17" key="1">
    <citation type="submission" date="2020-12" db="EMBL/GenBank/DDBJ databases">
        <authorList>
            <person name="Shan Y."/>
        </authorList>
    </citation>
    <scope>NUCLEOTIDE SEQUENCE [LARGE SCALE GENOMIC DNA]</scope>
    <source>
        <strain evidence="17">csc3.9</strain>
    </source>
</reference>
<evidence type="ECO:0000256" key="10">
    <source>
        <dbReference type="ARBA" id="ARBA00023237"/>
    </source>
</evidence>
<evidence type="ECO:0000313" key="16">
    <source>
        <dbReference type="EMBL" id="QQD17310.1"/>
    </source>
</evidence>
<feature type="domain" description="TonB-dependent receptor plug" evidence="15">
    <location>
        <begin position="56"/>
        <end position="162"/>
    </location>
</feature>
<feature type="domain" description="TonB-dependent receptor-like beta-barrel" evidence="14">
    <location>
        <begin position="296"/>
        <end position="793"/>
    </location>
</feature>
<dbReference type="GO" id="GO:0006826">
    <property type="term" value="P:iron ion transport"/>
    <property type="evidence" value="ECO:0007669"/>
    <property type="project" value="UniProtKB-KW"/>
</dbReference>
<evidence type="ECO:0000313" key="17">
    <source>
        <dbReference type="Proteomes" id="UP000596063"/>
    </source>
</evidence>
<dbReference type="InterPro" id="IPR000531">
    <property type="entry name" value="Beta-barrel_TonB"/>
</dbReference>
<dbReference type="EMBL" id="CP066167">
    <property type="protein sequence ID" value="QQD17310.1"/>
    <property type="molecule type" value="Genomic_DNA"/>
</dbReference>
<dbReference type="AlphaFoldDB" id="A0A7T4QYU4"/>
<keyword evidence="8 12" id="KW-0798">TonB box</keyword>
<keyword evidence="2 11" id="KW-0813">Transport</keyword>
<dbReference type="KEGG" id="snan:I6N98_13165"/>
<dbReference type="GO" id="GO:0009279">
    <property type="term" value="C:cell outer membrane"/>
    <property type="evidence" value="ECO:0007669"/>
    <property type="project" value="UniProtKB-SubCell"/>
</dbReference>
<dbReference type="InterPro" id="IPR036942">
    <property type="entry name" value="Beta-barrel_TonB_sf"/>
</dbReference>
<dbReference type="PANTHER" id="PTHR32552:SF81">
    <property type="entry name" value="TONB-DEPENDENT OUTER MEMBRANE RECEPTOR"/>
    <property type="match status" value="1"/>
</dbReference>
<dbReference type="RefSeq" id="WP_198568812.1">
    <property type="nucleotide sequence ID" value="NZ_CP066167.1"/>
</dbReference>
<comment type="similarity">
    <text evidence="11 12">Belongs to the TonB-dependent receptor family.</text>
</comment>
<gene>
    <name evidence="16" type="ORF">I6N98_13165</name>
</gene>
<keyword evidence="3 11" id="KW-1134">Transmembrane beta strand</keyword>
<keyword evidence="13" id="KW-0732">Signal</keyword>
<evidence type="ECO:0000256" key="6">
    <source>
        <dbReference type="ARBA" id="ARBA00023004"/>
    </source>
</evidence>
<sequence length="827" mass="90392">MKTSQRMGLSIPLILGVLGVSAQSVAAQESSGQVRQRSSLIEEVVVTAQKREQSAEDVGIAISAFSDDTLKALGVTDTADLTNLVAGFAYTDSGFSIPVYTLRGVGFNEISQTATSAVGVYIDEVNIPFPVMTKGANLDLERVEVLKGPQGTLYGRNTTGGAVNYISKKPGAEFEAGVSAAYQKYGQSDVEGYVSGPLSDTLAARFALRDIRSSEGWQYDYTRPGAELGEVDKQSARFLLIWDADEDLSFQWSVDGWRDRSEPQSPQYYQFRSFSALPAAEASENVQNHPTAPEDDARATAFNPERELGLDQDYIATSLRTDWHFSESTTFTSILALQHFEGMDRYNNDGLNVSDLDYDTDTETTAWNAEFRLSGFAFDDSVQWVAGYFYSGDELEDTRFTYPTESSGGYGGIFVRQVDLFSAQDAQSHAIFGQAEWQASDEFKYTLGLRYTNDSREYDACTRDADGTTAVLFQGVGALQRAGLGDVFSVLTSDEVGDVGQVVAGLLPVTALSEPIGQLLVGAADAGLIDLTGDLSGGPGVGDCVTLNSETNESGLVRGGLDEDNISGRVAVDWTPSEAMLIYASYSIGYKAGSYPSLLSATDAQYTPVTQERIEAFEVGMKGQWYDGQLKVNSSLFRYNYEDKQLFTVFKDPIFGAIQRLDNVPESVVQGLELEVQAAPFAGLYTSIGFSLLDTEVKDYVGIDLNGNSQDFSGNELDYASPMEVTAVVNYEWPVLGDYSASIGLDGKYSDAAQGELSNDPITVRPSYFILNARVGFRPYDGPWNLQGYVRNLTDEVYFNSTQFQPDVYVRYTGKPRIYGVRVDYEF</sequence>